<gene>
    <name evidence="1" type="ORF">V5799_022357</name>
</gene>
<proteinExistence type="predicted"/>
<comment type="caution">
    <text evidence="1">The sequence shown here is derived from an EMBL/GenBank/DDBJ whole genome shotgun (WGS) entry which is preliminary data.</text>
</comment>
<dbReference type="Proteomes" id="UP001321473">
    <property type="component" value="Unassembled WGS sequence"/>
</dbReference>
<accession>A0AAQ4FMS4</accession>
<protein>
    <submittedName>
        <fullName evidence="1">Uncharacterized protein</fullName>
    </submittedName>
</protein>
<organism evidence="1 2">
    <name type="scientific">Amblyomma americanum</name>
    <name type="common">Lone star tick</name>
    <dbReference type="NCBI Taxonomy" id="6943"/>
    <lineage>
        <taxon>Eukaryota</taxon>
        <taxon>Metazoa</taxon>
        <taxon>Ecdysozoa</taxon>
        <taxon>Arthropoda</taxon>
        <taxon>Chelicerata</taxon>
        <taxon>Arachnida</taxon>
        <taxon>Acari</taxon>
        <taxon>Parasitiformes</taxon>
        <taxon>Ixodida</taxon>
        <taxon>Ixodoidea</taxon>
        <taxon>Ixodidae</taxon>
        <taxon>Amblyomminae</taxon>
        <taxon>Amblyomma</taxon>
    </lineage>
</organism>
<evidence type="ECO:0000313" key="2">
    <source>
        <dbReference type="Proteomes" id="UP001321473"/>
    </source>
</evidence>
<dbReference type="AlphaFoldDB" id="A0AAQ4FMS4"/>
<dbReference type="PROSITE" id="PS51257">
    <property type="entry name" value="PROKAR_LIPOPROTEIN"/>
    <property type="match status" value="1"/>
</dbReference>
<dbReference type="EMBL" id="JARKHS020001342">
    <property type="protein sequence ID" value="KAK8787868.1"/>
    <property type="molecule type" value="Genomic_DNA"/>
</dbReference>
<evidence type="ECO:0000313" key="1">
    <source>
        <dbReference type="EMBL" id="KAK8787868.1"/>
    </source>
</evidence>
<name>A0AAQ4FMS4_AMBAM</name>
<sequence>MTRSGPTTTSLPWDGEEVAASASYGVAGSCVRENFNVCYCSAAALRRLVSLVETYDRHAILTYKRILHEVADSALGCSS</sequence>
<keyword evidence="2" id="KW-1185">Reference proteome</keyword>
<reference evidence="1 2" key="1">
    <citation type="journal article" date="2023" name="Arcadia Sci">
        <title>De novo assembly of a long-read Amblyomma americanum tick genome.</title>
        <authorList>
            <person name="Chou S."/>
            <person name="Poskanzer K.E."/>
            <person name="Rollins M."/>
            <person name="Thuy-Boun P.S."/>
        </authorList>
    </citation>
    <scope>NUCLEOTIDE SEQUENCE [LARGE SCALE GENOMIC DNA]</scope>
    <source>
        <strain evidence="1">F_SG_1</strain>
        <tissue evidence="1">Salivary glands</tissue>
    </source>
</reference>